<dbReference type="STRING" id="1434232.MAIT1_03388"/>
<accession>A0A1Y2K8V4</accession>
<evidence type="ECO:0000313" key="2">
    <source>
        <dbReference type="Proteomes" id="UP000194003"/>
    </source>
</evidence>
<evidence type="ECO:0000313" key="1">
    <source>
        <dbReference type="EMBL" id="OSM05225.1"/>
    </source>
</evidence>
<dbReference type="InterPro" id="IPR007420">
    <property type="entry name" value="DUF465"/>
</dbReference>
<dbReference type="EMBL" id="LVJN01000018">
    <property type="protein sequence ID" value="OSM05225.1"/>
    <property type="molecule type" value="Genomic_DNA"/>
</dbReference>
<keyword evidence="2" id="KW-1185">Reference proteome</keyword>
<dbReference type="OrthoDB" id="5801755at2"/>
<dbReference type="RefSeq" id="WP_085441850.1">
    <property type="nucleotide sequence ID" value="NZ_LVJN01000018.1"/>
</dbReference>
<organism evidence="1 2">
    <name type="scientific">Magnetofaba australis IT-1</name>
    <dbReference type="NCBI Taxonomy" id="1434232"/>
    <lineage>
        <taxon>Bacteria</taxon>
        <taxon>Pseudomonadati</taxon>
        <taxon>Pseudomonadota</taxon>
        <taxon>Magnetococcia</taxon>
        <taxon>Magnetococcales</taxon>
        <taxon>Magnetococcaceae</taxon>
        <taxon>Magnetofaba</taxon>
    </lineage>
</organism>
<gene>
    <name evidence="1" type="ORF">MAIT1_03388</name>
</gene>
<dbReference type="Proteomes" id="UP000194003">
    <property type="component" value="Unassembled WGS sequence"/>
</dbReference>
<proteinExistence type="predicted"/>
<dbReference type="InterPro" id="IPR038444">
    <property type="entry name" value="DUF465_sf"/>
</dbReference>
<dbReference type="Pfam" id="PF04325">
    <property type="entry name" value="DUF465"/>
    <property type="match status" value="1"/>
</dbReference>
<comment type="caution">
    <text evidence="1">The sequence shown here is derived from an EMBL/GenBank/DDBJ whole genome shotgun (WGS) entry which is preliminary data.</text>
</comment>
<name>A0A1Y2K8V4_9PROT</name>
<protein>
    <recommendedName>
        <fullName evidence="3">DUF465 domain-containing protein</fullName>
    </recommendedName>
</protein>
<evidence type="ECO:0008006" key="3">
    <source>
        <dbReference type="Google" id="ProtNLM"/>
    </source>
</evidence>
<sequence length="70" mass="8150">MFEDQLQAVQELLTTNEAFKELYDRHQDLKNQVSDLNGSTVDDFTLERLKKEKLLLKDQMATILNQHTGV</sequence>
<reference evidence="1 2" key="1">
    <citation type="journal article" date="2016" name="BMC Genomics">
        <title>Combined genomic and structural analyses of a cultured magnetotactic bacterium reveals its niche adaptation to a dynamic environment.</title>
        <authorList>
            <person name="Araujo A.C."/>
            <person name="Morillo V."/>
            <person name="Cypriano J."/>
            <person name="Teixeira L.C."/>
            <person name="Leao P."/>
            <person name="Lyra S."/>
            <person name="Almeida L.G."/>
            <person name="Bazylinski D.A."/>
            <person name="Vasconcellos A.T."/>
            <person name="Abreu F."/>
            <person name="Lins U."/>
        </authorList>
    </citation>
    <scope>NUCLEOTIDE SEQUENCE [LARGE SCALE GENOMIC DNA]</scope>
    <source>
        <strain evidence="1 2">IT-1</strain>
    </source>
</reference>
<dbReference type="Gene3D" id="6.10.280.50">
    <property type="match status" value="1"/>
</dbReference>
<dbReference type="AlphaFoldDB" id="A0A1Y2K8V4"/>